<gene>
    <name evidence="2" type="ORF">SNAT2548_LOCUS34567</name>
</gene>
<dbReference type="Proteomes" id="UP000604046">
    <property type="component" value="Unassembled WGS sequence"/>
</dbReference>
<comment type="caution">
    <text evidence="2">The sequence shown here is derived from an EMBL/GenBank/DDBJ whole genome shotgun (WGS) entry which is preliminary data.</text>
</comment>
<feature type="compositionally biased region" description="Basic and acidic residues" evidence="1">
    <location>
        <begin position="131"/>
        <end position="142"/>
    </location>
</feature>
<feature type="region of interest" description="Disordered" evidence="1">
    <location>
        <begin position="172"/>
        <end position="194"/>
    </location>
</feature>
<proteinExistence type="predicted"/>
<feature type="compositionally biased region" description="Basic and acidic residues" evidence="1">
    <location>
        <begin position="180"/>
        <end position="194"/>
    </location>
</feature>
<evidence type="ECO:0000256" key="1">
    <source>
        <dbReference type="SAM" id="MobiDB-lite"/>
    </source>
</evidence>
<evidence type="ECO:0000313" key="2">
    <source>
        <dbReference type="EMBL" id="CAE7608029.1"/>
    </source>
</evidence>
<evidence type="ECO:0000313" key="3">
    <source>
        <dbReference type="Proteomes" id="UP000604046"/>
    </source>
</evidence>
<feature type="compositionally biased region" description="Acidic residues" evidence="1">
    <location>
        <begin position="364"/>
        <end position="377"/>
    </location>
</feature>
<feature type="region of interest" description="Disordered" evidence="1">
    <location>
        <begin position="239"/>
        <end position="328"/>
    </location>
</feature>
<dbReference type="OrthoDB" id="425378at2759"/>
<name>A0A812VBF0_9DINO</name>
<sequence>MENGQDDVPISVRKLTLTKELKDDIENGTYEEGWFYLTDGRPVRLDWDVNTTYSLGKDEGKSFKYRTTLRTRYEEEQIVWEELEFYECAEEWREKSTMVIVPETEKSVVITIMERFPRSVEDYGEYSSPYKRKEAEEKRDVEMEPQEQEDLWKGRSEEELQREIDKGVEELAQAPGPEQHLQEENDESERKKVEEQLPKLGEAMDERMKIGGIELTPASTLKQLRHACEFLKANVIEWNRSGADRRTASTSPENSSSWVGDTAVQPDSVGKTKQRNGEEEPEGTSKRELEGGAAEEPEATRPRVEEGSGQVEERAEKIQRGEPSGTVRRIMATRSVQEVASFLRKDLPKYHDDEEVELEEFEGLEVELEESEEEEAQSLERMKSSKKVCRSGRTSSKMDLRSWKKMS</sequence>
<feature type="compositionally biased region" description="Polar residues" evidence="1">
    <location>
        <begin position="248"/>
        <end position="259"/>
    </location>
</feature>
<dbReference type="EMBL" id="CAJNDS010002816">
    <property type="protein sequence ID" value="CAE7608029.1"/>
    <property type="molecule type" value="Genomic_DNA"/>
</dbReference>
<feature type="compositionally biased region" description="Basic and acidic residues" evidence="1">
    <location>
        <begin position="396"/>
        <end position="407"/>
    </location>
</feature>
<accession>A0A812VBF0</accession>
<protein>
    <submittedName>
        <fullName evidence="2">Uncharacterized protein</fullName>
    </submittedName>
</protein>
<feature type="compositionally biased region" description="Basic and acidic residues" evidence="1">
    <location>
        <begin position="298"/>
        <end position="320"/>
    </location>
</feature>
<feature type="compositionally biased region" description="Basic and acidic residues" evidence="1">
    <location>
        <begin position="150"/>
        <end position="159"/>
    </location>
</feature>
<feature type="region of interest" description="Disordered" evidence="1">
    <location>
        <begin position="126"/>
        <end position="159"/>
    </location>
</feature>
<feature type="region of interest" description="Disordered" evidence="1">
    <location>
        <begin position="364"/>
        <end position="407"/>
    </location>
</feature>
<feature type="compositionally biased region" description="Basic and acidic residues" evidence="1">
    <location>
        <begin position="275"/>
        <end position="290"/>
    </location>
</feature>
<dbReference type="AlphaFoldDB" id="A0A812VBF0"/>
<keyword evidence="3" id="KW-1185">Reference proteome</keyword>
<organism evidence="2 3">
    <name type="scientific">Symbiodinium natans</name>
    <dbReference type="NCBI Taxonomy" id="878477"/>
    <lineage>
        <taxon>Eukaryota</taxon>
        <taxon>Sar</taxon>
        <taxon>Alveolata</taxon>
        <taxon>Dinophyceae</taxon>
        <taxon>Suessiales</taxon>
        <taxon>Symbiodiniaceae</taxon>
        <taxon>Symbiodinium</taxon>
    </lineage>
</organism>
<reference evidence="2" key="1">
    <citation type="submission" date="2021-02" db="EMBL/GenBank/DDBJ databases">
        <authorList>
            <person name="Dougan E. K."/>
            <person name="Rhodes N."/>
            <person name="Thang M."/>
            <person name="Chan C."/>
        </authorList>
    </citation>
    <scope>NUCLEOTIDE SEQUENCE</scope>
</reference>